<protein>
    <submittedName>
        <fullName evidence="2">Uncharacterized protein</fullName>
    </submittedName>
</protein>
<keyword evidence="3" id="KW-1185">Reference proteome</keyword>
<proteinExistence type="predicted"/>
<evidence type="ECO:0000313" key="3">
    <source>
        <dbReference type="Proteomes" id="UP000005408"/>
    </source>
</evidence>
<reference evidence="2" key="1">
    <citation type="submission" date="2022-08" db="UniProtKB">
        <authorList>
            <consortium name="EnsemblMetazoa"/>
        </authorList>
    </citation>
    <scope>IDENTIFICATION</scope>
    <source>
        <strain evidence="2">05x7-T-G4-1.051#20</strain>
    </source>
</reference>
<dbReference type="AlphaFoldDB" id="A0A8W8P4Z4"/>
<sequence>MHYLLMEPLLPSSGKTVHARSRSSQNKSVQETSAVRKLLQPTKKMNCPTSIHVKAVLKFPEFEGLSAEGPPVKNLEIHITLPDPGDHRNHLPGEISRLSQPLDEAVISKTHGLVHDGVRSIDEMKRHLRLFVQEHNQTEDTTISELNRRYYPTNKDIRHHMYRTLRFYQFSTEDQENTQHMVKEWEAANPAGHFYLRPHCLQVVKEWNPDWNPKYFMTDFDEREVLAVKNTFKDCESLLLCDFHREQAWTRWMKAGKHGLTTVQMEVFELLRKIISPFSYTKNEFHVHV</sequence>
<name>A0A8W8P4Z4_MAGGI</name>
<dbReference type="EnsemblMetazoa" id="G9133.1">
    <property type="protein sequence ID" value="G9133.1:cds"/>
    <property type="gene ID" value="G9133"/>
</dbReference>
<organism evidence="2 3">
    <name type="scientific">Magallana gigas</name>
    <name type="common">Pacific oyster</name>
    <name type="synonym">Crassostrea gigas</name>
    <dbReference type="NCBI Taxonomy" id="29159"/>
    <lineage>
        <taxon>Eukaryota</taxon>
        <taxon>Metazoa</taxon>
        <taxon>Spiralia</taxon>
        <taxon>Lophotrochozoa</taxon>
        <taxon>Mollusca</taxon>
        <taxon>Bivalvia</taxon>
        <taxon>Autobranchia</taxon>
        <taxon>Pteriomorphia</taxon>
        <taxon>Ostreida</taxon>
        <taxon>Ostreoidea</taxon>
        <taxon>Ostreidae</taxon>
        <taxon>Magallana</taxon>
    </lineage>
</organism>
<dbReference type="Pfam" id="PF15299">
    <property type="entry name" value="ALS2CR8"/>
    <property type="match status" value="2"/>
</dbReference>
<dbReference type="PANTHER" id="PTHR47456">
    <property type="entry name" value="PHD-TYPE DOMAIN-CONTAINING PROTEIN"/>
    <property type="match status" value="1"/>
</dbReference>
<evidence type="ECO:0000256" key="1">
    <source>
        <dbReference type="SAM" id="MobiDB-lite"/>
    </source>
</evidence>
<dbReference type="PANTHER" id="PTHR47456:SF1">
    <property type="entry name" value="PHD-TYPE DOMAIN-CONTAINING PROTEIN"/>
    <property type="match status" value="1"/>
</dbReference>
<evidence type="ECO:0000313" key="2">
    <source>
        <dbReference type="EnsemblMetazoa" id="G9133.1:cds"/>
    </source>
</evidence>
<feature type="region of interest" description="Disordered" evidence="1">
    <location>
        <begin position="14"/>
        <end position="33"/>
    </location>
</feature>
<dbReference type="Proteomes" id="UP000005408">
    <property type="component" value="Unassembled WGS sequence"/>
</dbReference>
<accession>A0A8W8P4Z4</accession>
<dbReference type="GO" id="GO:0003700">
    <property type="term" value="F:DNA-binding transcription factor activity"/>
    <property type="evidence" value="ECO:0007669"/>
    <property type="project" value="InterPro"/>
</dbReference>
<feature type="compositionally biased region" description="Polar residues" evidence="1">
    <location>
        <begin position="22"/>
        <end position="33"/>
    </location>
</feature>
<dbReference type="InterPro" id="IPR029309">
    <property type="entry name" value="CaRF"/>
</dbReference>